<protein>
    <submittedName>
        <fullName evidence="2">Uncharacterized protein</fullName>
    </submittedName>
</protein>
<proteinExistence type="predicted"/>
<reference evidence="3" key="1">
    <citation type="submission" date="2022-10" db="EMBL/GenBank/DDBJ databases">
        <title>Genome assembly of Pristionchus species.</title>
        <authorList>
            <person name="Yoshida K."/>
            <person name="Sommer R.J."/>
        </authorList>
    </citation>
    <scope>NUCLEOTIDE SEQUENCE [LARGE SCALE GENOMIC DNA]</scope>
    <source>
        <strain evidence="3">RS5460</strain>
    </source>
</reference>
<feature type="non-terminal residue" evidence="2">
    <location>
        <position position="1"/>
    </location>
</feature>
<evidence type="ECO:0000313" key="2">
    <source>
        <dbReference type="EMBL" id="GMR38255.1"/>
    </source>
</evidence>
<evidence type="ECO:0000313" key="3">
    <source>
        <dbReference type="Proteomes" id="UP001328107"/>
    </source>
</evidence>
<keyword evidence="3" id="KW-1185">Reference proteome</keyword>
<organism evidence="2 3">
    <name type="scientific">Pristionchus mayeri</name>
    <dbReference type="NCBI Taxonomy" id="1317129"/>
    <lineage>
        <taxon>Eukaryota</taxon>
        <taxon>Metazoa</taxon>
        <taxon>Ecdysozoa</taxon>
        <taxon>Nematoda</taxon>
        <taxon>Chromadorea</taxon>
        <taxon>Rhabditida</taxon>
        <taxon>Rhabditina</taxon>
        <taxon>Diplogasteromorpha</taxon>
        <taxon>Diplogasteroidea</taxon>
        <taxon>Neodiplogasteridae</taxon>
        <taxon>Pristionchus</taxon>
    </lineage>
</organism>
<feature type="compositionally biased region" description="Basic and acidic residues" evidence="1">
    <location>
        <begin position="50"/>
        <end position="61"/>
    </location>
</feature>
<accession>A0AAN5CBK5</accession>
<dbReference type="AlphaFoldDB" id="A0AAN5CBK5"/>
<gene>
    <name evidence="2" type="ORF">PMAYCL1PPCAC_08450</name>
</gene>
<comment type="caution">
    <text evidence="2">The sequence shown here is derived from an EMBL/GenBank/DDBJ whole genome shotgun (WGS) entry which is preliminary data.</text>
</comment>
<feature type="compositionally biased region" description="Polar residues" evidence="1">
    <location>
        <begin position="17"/>
        <end position="29"/>
    </location>
</feature>
<feature type="region of interest" description="Disordered" evidence="1">
    <location>
        <begin position="17"/>
        <end position="70"/>
    </location>
</feature>
<sequence>QLSLLRLVIQEETIQMDASSDTGYTSETPHSTREAVSCEQAAESSPHAHSAGDKNEFEHRGGGNLQSAAQNIIAVRMPNLTPEDMRTHEQVSDPVLILGNFRNIC</sequence>
<dbReference type="Proteomes" id="UP001328107">
    <property type="component" value="Unassembled WGS sequence"/>
</dbReference>
<evidence type="ECO:0000256" key="1">
    <source>
        <dbReference type="SAM" id="MobiDB-lite"/>
    </source>
</evidence>
<name>A0AAN5CBK5_9BILA</name>
<dbReference type="EMBL" id="BTRK01000002">
    <property type="protein sequence ID" value="GMR38255.1"/>
    <property type="molecule type" value="Genomic_DNA"/>
</dbReference>